<accession>A0A3B0YQH8</accession>
<protein>
    <submittedName>
        <fullName evidence="1">Uncharacterized protein</fullName>
    </submittedName>
</protein>
<name>A0A3B0YQH8_9ZZZZ</name>
<organism evidence="1">
    <name type="scientific">hydrothermal vent metagenome</name>
    <dbReference type="NCBI Taxonomy" id="652676"/>
    <lineage>
        <taxon>unclassified sequences</taxon>
        <taxon>metagenomes</taxon>
        <taxon>ecological metagenomes</taxon>
    </lineage>
</organism>
<gene>
    <name evidence="1" type="ORF">MNBD_GAMMA12-2632</name>
</gene>
<dbReference type="AlphaFoldDB" id="A0A3B0YQH8"/>
<reference evidence="1" key="1">
    <citation type="submission" date="2018-06" db="EMBL/GenBank/DDBJ databases">
        <authorList>
            <person name="Zhirakovskaya E."/>
        </authorList>
    </citation>
    <scope>NUCLEOTIDE SEQUENCE</scope>
</reference>
<sequence length="243" mass="28544">MEEQDNDWRMQDFSYLNEDWTSPWTGQTAKKGSQVTLHSVTQLTKNKLLSIALPNSTALLLNSSKRSWDAAKIIRSNSKIDSSVKKEIYFQSKSESFDYLERTMESIVMAFTALEVFVNENIPEDYEYHTNRKSEIILEVMDKKAIERWLSLGEKLSSVLPDAKSIESPKGKKCWQGYVELKRVRDRIIHMKKDDIRSSGPEISILWHKLFKVKAPYIEAKDVIDYFIKKTEIQPRWHREYKK</sequence>
<dbReference type="EMBL" id="UOFL01000264">
    <property type="protein sequence ID" value="VAW83128.1"/>
    <property type="molecule type" value="Genomic_DNA"/>
</dbReference>
<proteinExistence type="predicted"/>
<evidence type="ECO:0000313" key="1">
    <source>
        <dbReference type="EMBL" id="VAW83128.1"/>
    </source>
</evidence>